<comment type="similarity">
    <text evidence="1">Belongs to the glycosyl hydrolase 16 family.</text>
</comment>
<proteinExistence type="inferred from homology"/>
<keyword evidence="4" id="KW-1185">Reference proteome</keyword>
<evidence type="ECO:0000313" key="4">
    <source>
        <dbReference type="Proteomes" id="UP001163821"/>
    </source>
</evidence>
<name>A0AA42C8P4_9BACT</name>
<dbReference type="SUPFAM" id="SSF49899">
    <property type="entry name" value="Concanavalin A-like lectins/glucanases"/>
    <property type="match status" value="1"/>
</dbReference>
<dbReference type="GO" id="GO:0004553">
    <property type="term" value="F:hydrolase activity, hydrolyzing O-glycosyl compounds"/>
    <property type="evidence" value="ECO:0007669"/>
    <property type="project" value="InterPro"/>
</dbReference>
<dbReference type="PROSITE" id="PS51762">
    <property type="entry name" value="GH16_2"/>
    <property type="match status" value="1"/>
</dbReference>
<dbReference type="InterPro" id="IPR000757">
    <property type="entry name" value="Beta-glucanase-like"/>
</dbReference>
<evidence type="ECO:0000259" key="2">
    <source>
        <dbReference type="PROSITE" id="PS51762"/>
    </source>
</evidence>
<gene>
    <name evidence="3" type="ORF">N2K84_09470</name>
</gene>
<reference evidence="3" key="1">
    <citation type="submission" date="2022-10" db="EMBL/GenBank/DDBJ databases">
        <title>Gaoshiqiia sediminis gen. nov., sp. nov., isolated from coastal sediment.</title>
        <authorList>
            <person name="Yu W.X."/>
            <person name="Mu D.S."/>
            <person name="Du J.Z."/>
            <person name="Liang Y.Q."/>
        </authorList>
    </citation>
    <scope>NUCLEOTIDE SEQUENCE</scope>
    <source>
        <strain evidence="3">A06</strain>
    </source>
</reference>
<dbReference type="GO" id="GO:0005975">
    <property type="term" value="P:carbohydrate metabolic process"/>
    <property type="evidence" value="ECO:0007669"/>
    <property type="project" value="InterPro"/>
</dbReference>
<dbReference type="EMBL" id="JAPAAF010000010">
    <property type="protein sequence ID" value="MCW0482956.1"/>
    <property type="molecule type" value="Genomic_DNA"/>
</dbReference>
<accession>A0AA42C8P4</accession>
<dbReference type="RefSeq" id="WP_282591558.1">
    <property type="nucleotide sequence ID" value="NZ_JAPAAF010000010.1"/>
</dbReference>
<organism evidence="3 4">
    <name type="scientific">Gaoshiqia sediminis</name>
    <dbReference type="NCBI Taxonomy" id="2986998"/>
    <lineage>
        <taxon>Bacteria</taxon>
        <taxon>Pseudomonadati</taxon>
        <taxon>Bacteroidota</taxon>
        <taxon>Bacteroidia</taxon>
        <taxon>Marinilabiliales</taxon>
        <taxon>Prolixibacteraceae</taxon>
        <taxon>Gaoshiqia</taxon>
    </lineage>
</organism>
<sequence length="483" mass="57128">MSFKLFFLSTFKGLRNTSKVETSRDNLWADYQLFIQLEQSGELPQFLALEKRVDSSEFKKEKAEIRSLRFKGSPEEKSLLEFRKLEKNRKLRDFYQVQSSSDLKRFQELQESEEIRRFQLLARYVQDRLYQADKAAFKQQKRKDDRFEDTEAHKKYMEYQQLKSSESVLFWQKFQKSTAYRNYQKMANSSERKRFEELQAEVESEEFKARKTYLEDAQKWEKSELFKEEQAYLDLKQQPRFVNYLKYRGTNAFDFFNNWEVVFEDHFDQSSLDTSKWQTISPMGQKTLGRNFSKAGDLQAYTDGANVQVRNSHLQLAVKKEKTDSFTWNFPIGFTPASFNYSSGLLTTGELFQTRFGILEAKVKYQPKNQLVDLFYLSDFQNHHRLNLVESGAVCRLGYASSNGATQHESLSGLQAGQFYIFRMEWEPGKVCWKINNQEIFTLAQSVPDVPMSLNISSLVVEPVEDLPHYFEIDWVRLYQKKS</sequence>
<protein>
    <submittedName>
        <fullName evidence="3">Family 16 glycosylhydrolase</fullName>
    </submittedName>
</protein>
<dbReference type="Proteomes" id="UP001163821">
    <property type="component" value="Unassembled WGS sequence"/>
</dbReference>
<evidence type="ECO:0000256" key="1">
    <source>
        <dbReference type="ARBA" id="ARBA00006865"/>
    </source>
</evidence>
<dbReference type="Gene3D" id="2.60.120.200">
    <property type="match status" value="1"/>
</dbReference>
<dbReference type="InterPro" id="IPR013320">
    <property type="entry name" value="ConA-like_dom_sf"/>
</dbReference>
<evidence type="ECO:0000313" key="3">
    <source>
        <dbReference type="EMBL" id="MCW0482956.1"/>
    </source>
</evidence>
<feature type="domain" description="GH16" evidence="2">
    <location>
        <begin position="233"/>
        <end position="483"/>
    </location>
</feature>
<comment type="caution">
    <text evidence="3">The sequence shown here is derived from an EMBL/GenBank/DDBJ whole genome shotgun (WGS) entry which is preliminary data.</text>
</comment>
<dbReference type="AlphaFoldDB" id="A0AA42C8P4"/>